<dbReference type="AlphaFoldDB" id="A0AA86YDJ1"/>
<dbReference type="CDD" id="cd06170">
    <property type="entry name" value="LuxR_C_like"/>
    <property type="match status" value="1"/>
</dbReference>
<dbReference type="GO" id="GO:0003677">
    <property type="term" value="F:DNA binding"/>
    <property type="evidence" value="ECO:0007669"/>
    <property type="project" value="UniProtKB-KW"/>
</dbReference>
<sequence length="234" mass="27080">MIMIGPTTEGNMMKTPPLCYHQRTLINCCLNTIAHIIPVSASVYYLVDDFWQPDNHVLYGISSRMHQDYLKHFYQLDPLHPDKFRGDDLRLVRMAPDMKQQSQEFYNDFMRPNNITDMAEIFIRRKNKIIAGISVLRDAPFQQQEVMRLNAILPIAELMTFDILPDSLVSYTPKEQEIIHLVREGASNKRIALQLGVSLSTVKTHLRNIFTKANVSNRTELVSSGFIIRQEKML</sequence>
<dbReference type="InterPro" id="IPR016032">
    <property type="entry name" value="Sig_transdc_resp-reg_C-effctor"/>
</dbReference>
<dbReference type="InterPro" id="IPR000792">
    <property type="entry name" value="Tscrpt_reg_LuxR_C"/>
</dbReference>
<dbReference type="PRINTS" id="PR00038">
    <property type="entry name" value="HTHLUXR"/>
</dbReference>
<feature type="domain" description="HTH luxR-type" evidence="4">
    <location>
        <begin position="164"/>
        <end position="229"/>
    </location>
</feature>
<reference evidence="6" key="1">
    <citation type="submission" date="2008-04" db="EMBL/GenBank/DDBJ databases">
        <title>Draft genome sequence of Providencia stuartii (ATCC 25827).</title>
        <authorList>
            <person name="Sudarsanam P."/>
            <person name="Ley R."/>
            <person name="Guruge J."/>
            <person name="Turnbaugh P.J."/>
            <person name="Mahowald M."/>
            <person name="Liep D."/>
            <person name="Gordon J."/>
        </authorList>
    </citation>
    <scope>NUCLEOTIDE SEQUENCE [LARGE SCALE GENOMIC DNA]</scope>
    <source>
        <strain evidence="6">ATCC 25827</strain>
    </source>
</reference>
<evidence type="ECO:0000313" key="6">
    <source>
        <dbReference type="Proteomes" id="UP000004506"/>
    </source>
</evidence>
<organism evidence="5 6">
    <name type="scientific">Providencia stuartii ATCC 25827</name>
    <dbReference type="NCBI Taxonomy" id="471874"/>
    <lineage>
        <taxon>Bacteria</taxon>
        <taxon>Pseudomonadati</taxon>
        <taxon>Pseudomonadota</taxon>
        <taxon>Gammaproteobacteria</taxon>
        <taxon>Enterobacterales</taxon>
        <taxon>Morganellaceae</taxon>
        <taxon>Providencia</taxon>
    </lineage>
</organism>
<dbReference type="Pfam" id="PF00196">
    <property type="entry name" value="GerE"/>
    <property type="match status" value="1"/>
</dbReference>
<dbReference type="Gene3D" id="1.10.10.10">
    <property type="entry name" value="Winged helix-like DNA-binding domain superfamily/Winged helix DNA-binding domain"/>
    <property type="match status" value="1"/>
</dbReference>
<keyword evidence="2" id="KW-0238">DNA-binding</keyword>
<evidence type="ECO:0000313" key="5">
    <source>
        <dbReference type="EMBL" id="EDU57276.1"/>
    </source>
</evidence>
<reference evidence="5 6" key="3">
    <citation type="submission" date="2008-05" db="EMBL/GenBank/DDBJ databases">
        <authorList>
            <person name="Fulton L."/>
            <person name="Clifton S."/>
            <person name="Fulton B."/>
            <person name="Xu J."/>
            <person name="Minx P."/>
            <person name="Pepin K.H."/>
            <person name="Johnson M."/>
            <person name="Thiruvilangam P."/>
            <person name="Bhonagiri V."/>
            <person name="Nash W.E."/>
            <person name="Mardis E.R."/>
            <person name="Wilson R.K."/>
        </authorList>
    </citation>
    <scope>NUCLEOTIDE SEQUENCE [LARGE SCALE GENOMIC DNA]</scope>
    <source>
        <strain evidence="5 6">ATCC 25827</strain>
    </source>
</reference>
<evidence type="ECO:0000256" key="2">
    <source>
        <dbReference type="ARBA" id="ARBA00023125"/>
    </source>
</evidence>
<dbReference type="SMART" id="SM00421">
    <property type="entry name" value="HTH_LUXR"/>
    <property type="match status" value="1"/>
</dbReference>
<dbReference type="EMBL" id="ABJD02000118">
    <property type="protein sequence ID" value="EDU57276.1"/>
    <property type="molecule type" value="Genomic_DNA"/>
</dbReference>
<keyword evidence="3" id="KW-0804">Transcription</keyword>
<gene>
    <name evidence="5" type="ORF">PROSTU_04517</name>
</gene>
<dbReference type="PANTHER" id="PTHR44688">
    <property type="entry name" value="DNA-BINDING TRANSCRIPTIONAL ACTIVATOR DEVR_DOSR"/>
    <property type="match status" value="1"/>
</dbReference>
<reference evidence="6" key="2">
    <citation type="submission" date="2008-04" db="EMBL/GenBank/DDBJ databases">
        <title>Draft genome sequence of Providencia stuartii(ATCC 25827).</title>
        <authorList>
            <person name="Sudarsanam P."/>
            <person name="Ley R."/>
            <person name="Guruge J."/>
            <person name="Turnbaugh P.J."/>
            <person name="Mahowald M."/>
            <person name="Liep D."/>
            <person name="Gordon J."/>
        </authorList>
    </citation>
    <scope>NUCLEOTIDE SEQUENCE [LARGE SCALE GENOMIC DNA]</scope>
    <source>
        <strain evidence="6">ATCC 25827</strain>
    </source>
</reference>
<dbReference type="PROSITE" id="PS50043">
    <property type="entry name" value="HTH_LUXR_2"/>
    <property type="match status" value="1"/>
</dbReference>
<keyword evidence="1" id="KW-0805">Transcription regulation</keyword>
<name>A0AA86YDJ1_PROST</name>
<evidence type="ECO:0000256" key="3">
    <source>
        <dbReference type="ARBA" id="ARBA00023163"/>
    </source>
</evidence>
<evidence type="ECO:0000256" key="1">
    <source>
        <dbReference type="ARBA" id="ARBA00023015"/>
    </source>
</evidence>
<dbReference type="PROSITE" id="PS00622">
    <property type="entry name" value="HTH_LUXR_1"/>
    <property type="match status" value="1"/>
</dbReference>
<dbReference type="PANTHER" id="PTHR44688:SF16">
    <property type="entry name" value="DNA-BINDING TRANSCRIPTIONAL ACTIVATOR DEVR_DOSR"/>
    <property type="match status" value="1"/>
</dbReference>
<dbReference type="InterPro" id="IPR036388">
    <property type="entry name" value="WH-like_DNA-bd_sf"/>
</dbReference>
<evidence type="ECO:0000259" key="4">
    <source>
        <dbReference type="PROSITE" id="PS50043"/>
    </source>
</evidence>
<dbReference type="SUPFAM" id="SSF46894">
    <property type="entry name" value="C-terminal effector domain of the bipartite response regulators"/>
    <property type="match status" value="1"/>
</dbReference>
<dbReference type="Proteomes" id="UP000004506">
    <property type="component" value="Unassembled WGS sequence"/>
</dbReference>
<dbReference type="GO" id="GO:0006355">
    <property type="term" value="P:regulation of DNA-templated transcription"/>
    <property type="evidence" value="ECO:0007669"/>
    <property type="project" value="InterPro"/>
</dbReference>
<comment type="caution">
    <text evidence="5">The sequence shown here is derived from an EMBL/GenBank/DDBJ whole genome shotgun (WGS) entry which is preliminary data.</text>
</comment>
<protein>
    <submittedName>
        <fullName evidence="5">Monoamine regulon transcriptional regulator</fullName>
    </submittedName>
</protein>
<accession>A0AA86YDJ1</accession>
<proteinExistence type="predicted"/>